<dbReference type="GO" id="GO:0022857">
    <property type="term" value="F:transmembrane transporter activity"/>
    <property type="evidence" value="ECO:0007669"/>
    <property type="project" value="TreeGrafter"/>
</dbReference>
<evidence type="ECO:0000256" key="8">
    <source>
        <dbReference type="ARBA" id="ARBA00038436"/>
    </source>
</evidence>
<comment type="subcellular location">
    <subcellularLocation>
        <location evidence="1">Cell inner membrane</location>
        <topology evidence="1">Multi-pass membrane protein</topology>
    </subcellularLocation>
</comment>
<keyword evidence="2" id="KW-0813">Transport</keyword>
<dbReference type="PANTHER" id="PTHR35011">
    <property type="entry name" value="2,3-DIKETO-L-GULONATE TRAP TRANSPORTER SMALL PERMEASE PROTEIN YIAM"/>
    <property type="match status" value="1"/>
</dbReference>
<evidence type="ECO:0000256" key="1">
    <source>
        <dbReference type="ARBA" id="ARBA00004429"/>
    </source>
</evidence>
<dbReference type="GO" id="GO:0015740">
    <property type="term" value="P:C4-dicarboxylate transport"/>
    <property type="evidence" value="ECO:0007669"/>
    <property type="project" value="TreeGrafter"/>
</dbReference>
<organism evidence="11 12">
    <name type="scientific">Paenalkalicoccus suaedae</name>
    <dbReference type="NCBI Taxonomy" id="2592382"/>
    <lineage>
        <taxon>Bacteria</taxon>
        <taxon>Bacillati</taxon>
        <taxon>Bacillota</taxon>
        <taxon>Bacilli</taxon>
        <taxon>Bacillales</taxon>
        <taxon>Bacillaceae</taxon>
        <taxon>Paenalkalicoccus</taxon>
    </lineage>
</organism>
<keyword evidence="5 9" id="KW-0812">Transmembrane</keyword>
<keyword evidence="3" id="KW-1003">Cell membrane</keyword>
<evidence type="ECO:0000313" key="12">
    <source>
        <dbReference type="Proteomes" id="UP000318138"/>
    </source>
</evidence>
<gene>
    <name evidence="11" type="ORF">FLK61_37575</name>
</gene>
<evidence type="ECO:0000313" key="11">
    <source>
        <dbReference type="EMBL" id="QKS73313.1"/>
    </source>
</evidence>
<dbReference type="KEGG" id="psua:FLK61_37575"/>
<feature type="transmembrane region" description="Helical" evidence="9">
    <location>
        <begin position="130"/>
        <end position="150"/>
    </location>
</feature>
<evidence type="ECO:0000259" key="10">
    <source>
        <dbReference type="Pfam" id="PF04290"/>
    </source>
</evidence>
<proteinExistence type="inferred from homology"/>
<reference evidence="12" key="1">
    <citation type="submission" date="2019-07" db="EMBL/GenBank/DDBJ databases">
        <title>Bacillus alkalisoli sp. nov. isolated from saline soil.</title>
        <authorList>
            <person name="Sun J.-Q."/>
            <person name="Xu L."/>
        </authorList>
    </citation>
    <scope>NUCLEOTIDE SEQUENCE [LARGE SCALE GENOMIC DNA]</scope>
    <source>
        <strain evidence="12">M4U3P1</strain>
    </source>
</reference>
<feature type="transmembrane region" description="Helical" evidence="9">
    <location>
        <begin position="17"/>
        <end position="38"/>
    </location>
</feature>
<dbReference type="InterPro" id="IPR055348">
    <property type="entry name" value="DctQ"/>
</dbReference>
<evidence type="ECO:0000256" key="5">
    <source>
        <dbReference type="ARBA" id="ARBA00022692"/>
    </source>
</evidence>
<feature type="domain" description="Tripartite ATP-independent periplasmic transporters DctQ component" evidence="10">
    <location>
        <begin position="27"/>
        <end position="157"/>
    </location>
</feature>
<dbReference type="Pfam" id="PF04290">
    <property type="entry name" value="DctQ"/>
    <property type="match status" value="1"/>
</dbReference>
<evidence type="ECO:0000256" key="4">
    <source>
        <dbReference type="ARBA" id="ARBA00022519"/>
    </source>
</evidence>
<dbReference type="Proteomes" id="UP000318138">
    <property type="component" value="Chromosome"/>
</dbReference>
<evidence type="ECO:0000256" key="6">
    <source>
        <dbReference type="ARBA" id="ARBA00022989"/>
    </source>
</evidence>
<evidence type="ECO:0000256" key="2">
    <source>
        <dbReference type="ARBA" id="ARBA00022448"/>
    </source>
</evidence>
<dbReference type="EMBL" id="CP041372">
    <property type="protein sequence ID" value="QKS73313.1"/>
    <property type="molecule type" value="Genomic_DNA"/>
</dbReference>
<dbReference type="PANTHER" id="PTHR35011:SF2">
    <property type="entry name" value="2,3-DIKETO-L-GULONATE TRAP TRANSPORTER SMALL PERMEASE PROTEIN YIAM"/>
    <property type="match status" value="1"/>
</dbReference>
<dbReference type="GO" id="GO:0005886">
    <property type="term" value="C:plasma membrane"/>
    <property type="evidence" value="ECO:0007669"/>
    <property type="project" value="UniProtKB-SubCell"/>
</dbReference>
<accession>A0A859FKJ9</accession>
<keyword evidence="7 9" id="KW-0472">Membrane</keyword>
<keyword evidence="12" id="KW-1185">Reference proteome</keyword>
<evidence type="ECO:0000256" key="9">
    <source>
        <dbReference type="SAM" id="Phobius"/>
    </source>
</evidence>
<name>A0A859FKJ9_9BACI</name>
<comment type="similarity">
    <text evidence="8">Belongs to the TRAP transporter small permease family.</text>
</comment>
<feature type="transmembrane region" description="Helical" evidence="9">
    <location>
        <begin position="88"/>
        <end position="110"/>
    </location>
</feature>
<evidence type="ECO:0000256" key="3">
    <source>
        <dbReference type="ARBA" id="ARBA00022475"/>
    </source>
</evidence>
<keyword evidence="4" id="KW-0997">Cell inner membrane</keyword>
<dbReference type="InterPro" id="IPR007387">
    <property type="entry name" value="TRAP_DctQ"/>
</dbReference>
<evidence type="ECO:0000256" key="7">
    <source>
        <dbReference type="ARBA" id="ARBA00023136"/>
    </source>
</evidence>
<dbReference type="AlphaFoldDB" id="A0A859FKJ9"/>
<protein>
    <submittedName>
        <fullName evidence="11">TRAP transporter small permease</fullName>
    </submittedName>
</protein>
<feature type="transmembrane region" description="Helical" evidence="9">
    <location>
        <begin position="50"/>
        <end position="67"/>
    </location>
</feature>
<keyword evidence="6 9" id="KW-1133">Transmembrane helix</keyword>
<sequence>MFKGGVKVKTLARIEEAFIAITLLVVTTVLFVNIVLRYGFSANRSWAEELIRYGMIWIAFVGGAVCFRRGAHVGVDFILSFVKGRGQLLIGILVNVASIIFMGFLFKYGMDLIIFTQGTGQITPSLQIPLFYIYLAIPVGAALSIIHLTIMTVQMMRTGEVPATQNVEL</sequence>